<dbReference type="KEGG" id="nja:NSJP_0645"/>
<dbReference type="OrthoDB" id="117166at2"/>
<reference evidence="1 2" key="1">
    <citation type="submission" date="2017-03" db="EMBL/GenBank/DDBJ databases">
        <authorList>
            <person name="Afonso C.L."/>
            <person name="Miller P.J."/>
            <person name="Scott M.A."/>
            <person name="Spackman E."/>
            <person name="Goraichik I."/>
            <person name="Dimitrov K.M."/>
            <person name="Suarez D.L."/>
            <person name="Swayne D.E."/>
        </authorList>
    </citation>
    <scope>NUCLEOTIDE SEQUENCE [LARGE SCALE GENOMIC DNA]</scope>
    <source>
        <strain evidence="1">Genome sequencing of Nitrospira japonica strain NJ11</strain>
    </source>
</reference>
<evidence type="ECO:0000313" key="2">
    <source>
        <dbReference type="Proteomes" id="UP000192042"/>
    </source>
</evidence>
<dbReference type="EMBL" id="LT828648">
    <property type="protein sequence ID" value="SLM46817.1"/>
    <property type="molecule type" value="Genomic_DNA"/>
</dbReference>
<dbReference type="STRING" id="1325564.NSJP_0645"/>
<protein>
    <submittedName>
        <fullName evidence="1">Putative Lipoprotein</fullName>
    </submittedName>
</protein>
<keyword evidence="2" id="KW-1185">Reference proteome</keyword>
<dbReference type="AlphaFoldDB" id="A0A1W1I1F0"/>
<keyword evidence="1" id="KW-0449">Lipoprotein</keyword>
<accession>A0A1W1I1F0</accession>
<evidence type="ECO:0000313" key="1">
    <source>
        <dbReference type="EMBL" id="SLM46817.1"/>
    </source>
</evidence>
<sequence>MMRAFHLKTWLTMTLALLILSCAAGLKGRKEEQLAYFDHLEQDTLALLIKEHPQSEQELADAAGYTIAEKKTVKVPFVGVGDGIGLVREKASDRRSYLQFTQLQFGFGLGVRANRIVVIFQDLNKLREAAAGRWHVGIAAEATAKVGDVGAAGEGGKSDLTEKGYSTYVLTDCCVSASATIRVLRARPYSVE</sequence>
<dbReference type="RefSeq" id="WP_080885439.1">
    <property type="nucleotide sequence ID" value="NZ_LT828648.1"/>
</dbReference>
<dbReference type="Proteomes" id="UP000192042">
    <property type="component" value="Chromosome I"/>
</dbReference>
<gene>
    <name evidence="1" type="ORF">NSJP_0645</name>
</gene>
<organism evidence="1 2">
    <name type="scientific">Nitrospira japonica</name>
    <dbReference type="NCBI Taxonomy" id="1325564"/>
    <lineage>
        <taxon>Bacteria</taxon>
        <taxon>Pseudomonadati</taxon>
        <taxon>Nitrospirota</taxon>
        <taxon>Nitrospiria</taxon>
        <taxon>Nitrospirales</taxon>
        <taxon>Nitrospiraceae</taxon>
        <taxon>Nitrospira</taxon>
    </lineage>
</organism>
<dbReference type="PROSITE" id="PS51257">
    <property type="entry name" value="PROKAR_LIPOPROTEIN"/>
    <property type="match status" value="1"/>
</dbReference>
<proteinExistence type="predicted"/>
<name>A0A1W1I1F0_9BACT</name>